<evidence type="ECO:0000313" key="2">
    <source>
        <dbReference type="Proteomes" id="UP001055879"/>
    </source>
</evidence>
<dbReference type="EMBL" id="CM042056">
    <property type="protein sequence ID" value="KAI3697994.1"/>
    <property type="molecule type" value="Genomic_DNA"/>
</dbReference>
<name>A0ACB8ZJ52_ARCLA</name>
<gene>
    <name evidence="1" type="ORF">L6452_31103</name>
</gene>
<comment type="caution">
    <text evidence="1">The sequence shown here is derived from an EMBL/GenBank/DDBJ whole genome shotgun (WGS) entry which is preliminary data.</text>
</comment>
<protein>
    <submittedName>
        <fullName evidence="1">Uncharacterized protein</fullName>
    </submittedName>
</protein>
<sequence length="145" mass="16070">MGELDENPFHGDPKKRRCSVKGGTDNAIKLASLWEECLRDPNWYPFKINTDIHGVTKNQSEAEAEDDSDDGDNDEEILDEEDYLIASLKEESDDIYNVVITALKEINEYNPSGSSIVHEEAILAIGALAYATGPEFGKYCLAIAN</sequence>
<keyword evidence="2" id="KW-1185">Reference proteome</keyword>
<organism evidence="1 2">
    <name type="scientific">Arctium lappa</name>
    <name type="common">Greater burdock</name>
    <name type="synonym">Lappa major</name>
    <dbReference type="NCBI Taxonomy" id="4217"/>
    <lineage>
        <taxon>Eukaryota</taxon>
        <taxon>Viridiplantae</taxon>
        <taxon>Streptophyta</taxon>
        <taxon>Embryophyta</taxon>
        <taxon>Tracheophyta</taxon>
        <taxon>Spermatophyta</taxon>
        <taxon>Magnoliopsida</taxon>
        <taxon>eudicotyledons</taxon>
        <taxon>Gunneridae</taxon>
        <taxon>Pentapetalae</taxon>
        <taxon>asterids</taxon>
        <taxon>campanulids</taxon>
        <taxon>Asterales</taxon>
        <taxon>Asteraceae</taxon>
        <taxon>Carduoideae</taxon>
        <taxon>Cardueae</taxon>
        <taxon>Arctiinae</taxon>
        <taxon>Arctium</taxon>
    </lineage>
</organism>
<accession>A0ACB8ZJ52</accession>
<dbReference type="Proteomes" id="UP001055879">
    <property type="component" value="Linkage Group LG10"/>
</dbReference>
<evidence type="ECO:0000313" key="1">
    <source>
        <dbReference type="EMBL" id="KAI3697994.1"/>
    </source>
</evidence>
<reference evidence="2" key="1">
    <citation type="journal article" date="2022" name="Mol. Ecol. Resour.">
        <title>The genomes of chicory, endive, great burdock and yacon provide insights into Asteraceae palaeo-polyploidization history and plant inulin production.</title>
        <authorList>
            <person name="Fan W."/>
            <person name="Wang S."/>
            <person name="Wang H."/>
            <person name="Wang A."/>
            <person name="Jiang F."/>
            <person name="Liu H."/>
            <person name="Zhao H."/>
            <person name="Xu D."/>
            <person name="Zhang Y."/>
        </authorList>
    </citation>
    <scope>NUCLEOTIDE SEQUENCE [LARGE SCALE GENOMIC DNA]</scope>
    <source>
        <strain evidence="2">cv. Niubang</strain>
    </source>
</reference>
<proteinExistence type="predicted"/>
<reference evidence="1 2" key="2">
    <citation type="journal article" date="2022" name="Mol. Ecol. Resour.">
        <title>The genomes of chicory, endive, great burdock and yacon provide insights into Asteraceae paleo-polyploidization history and plant inulin production.</title>
        <authorList>
            <person name="Fan W."/>
            <person name="Wang S."/>
            <person name="Wang H."/>
            <person name="Wang A."/>
            <person name="Jiang F."/>
            <person name="Liu H."/>
            <person name="Zhao H."/>
            <person name="Xu D."/>
            <person name="Zhang Y."/>
        </authorList>
    </citation>
    <scope>NUCLEOTIDE SEQUENCE [LARGE SCALE GENOMIC DNA]</scope>
    <source>
        <strain evidence="2">cv. Niubang</strain>
    </source>
</reference>